<sequence>MKTTKVSTEETRLLIRNLIQKAKDSNLAQWNEGLNFAEFVHALWRLFLRHDSFKNSANKILNQVSENYAIEMLAEEINSVKS</sequence>
<evidence type="ECO:0000313" key="2">
    <source>
        <dbReference type="Proteomes" id="UP000831290"/>
    </source>
</evidence>
<dbReference type="KEGG" id="fbm:MQE35_00080"/>
<gene>
    <name evidence="1" type="ORF">MQE35_00080</name>
</gene>
<name>A0A9E7CZN5_9FLAO</name>
<evidence type="ECO:0000313" key="1">
    <source>
        <dbReference type="EMBL" id="UOB17710.1"/>
    </source>
</evidence>
<organism evidence="1 2">
    <name type="scientific">Abyssalbus ytuae</name>
    <dbReference type="NCBI Taxonomy" id="2926907"/>
    <lineage>
        <taxon>Bacteria</taxon>
        <taxon>Pseudomonadati</taxon>
        <taxon>Bacteroidota</taxon>
        <taxon>Flavobacteriia</taxon>
        <taxon>Flavobacteriales</taxon>
        <taxon>Flavobacteriaceae</taxon>
        <taxon>Abyssalbus</taxon>
    </lineage>
</organism>
<keyword evidence="2" id="KW-1185">Reference proteome</keyword>
<dbReference type="AlphaFoldDB" id="A0A9E7CZN5"/>
<dbReference type="EMBL" id="CP094358">
    <property type="protein sequence ID" value="UOB17710.1"/>
    <property type="molecule type" value="Genomic_DNA"/>
</dbReference>
<dbReference type="RefSeq" id="WP_255843371.1">
    <property type="nucleotide sequence ID" value="NZ_CP094358.1"/>
</dbReference>
<dbReference type="Proteomes" id="UP000831290">
    <property type="component" value="Chromosome"/>
</dbReference>
<reference evidence="1" key="1">
    <citation type="submission" date="2022-03" db="EMBL/GenBank/DDBJ databases">
        <title>Description of Abyssus ytuae gen. nov., sp. nov., a novel member of the family Flavobacteriaceae isolated from the sediment of Mariana Trench.</title>
        <authorList>
            <person name="Zhang J."/>
            <person name="Xu X."/>
        </authorList>
    </citation>
    <scope>NUCLEOTIDE SEQUENCE</scope>
    <source>
        <strain evidence="1">MT3330</strain>
    </source>
</reference>
<accession>A0A9E7CZN5</accession>
<protein>
    <submittedName>
        <fullName evidence="1">Uncharacterized protein</fullName>
    </submittedName>
</protein>
<proteinExistence type="predicted"/>